<protein>
    <submittedName>
        <fullName evidence="2">Uncharacterized protein</fullName>
    </submittedName>
</protein>
<accession>A0A5J4RVG0</accession>
<dbReference type="AlphaFoldDB" id="A0A5J4RVG0"/>
<comment type="caution">
    <text evidence="2">The sequence shown here is derived from an EMBL/GenBank/DDBJ whole genome shotgun (WGS) entry which is preliminary data.</text>
</comment>
<proteinExistence type="predicted"/>
<keyword evidence="1" id="KW-0812">Transmembrane</keyword>
<evidence type="ECO:0000256" key="1">
    <source>
        <dbReference type="SAM" id="Phobius"/>
    </source>
</evidence>
<reference evidence="2" key="1">
    <citation type="submission" date="2019-03" db="EMBL/GenBank/DDBJ databases">
        <title>Single cell metagenomics reveals metabolic interactions within the superorganism composed of flagellate Streblomastix strix and complex community of Bacteroidetes bacteria on its surface.</title>
        <authorList>
            <person name="Treitli S.C."/>
            <person name="Kolisko M."/>
            <person name="Husnik F."/>
            <person name="Keeling P."/>
            <person name="Hampl V."/>
        </authorList>
    </citation>
    <scope>NUCLEOTIDE SEQUENCE</scope>
    <source>
        <strain evidence="2">STM</strain>
    </source>
</reference>
<dbReference type="EMBL" id="SNRY01000728">
    <property type="protein sequence ID" value="KAA6337130.1"/>
    <property type="molecule type" value="Genomic_DNA"/>
</dbReference>
<feature type="transmembrane region" description="Helical" evidence="1">
    <location>
        <begin position="30"/>
        <end position="51"/>
    </location>
</feature>
<gene>
    <name evidence="2" type="ORF">EZS27_014765</name>
</gene>
<name>A0A5J4RVG0_9ZZZZ</name>
<sequence>MPTLCLSCLTPALLLWRGVGGEAAMLVYSLVSLIIGVAFGAVGEEEFYFLYGG</sequence>
<keyword evidence="1" id="KW-1133">Transmembrane helix</keyword>
<organism evidence="2">
    <name type="scientific">termite gut metagenome</name>
    <dbReference type="NCBI Taxonomy" id="433724"/>
    <lineage>
        <taxon>unclassified sequences</taxon>
        <taxon>metagenomes</taxon>
        <taxon>organismal metagenomes</taxon>
    </lineage>
</organism>
<evidence type="ECO:0000313" key="2">
    <source>
        <dbReference type="EMBL" id="KAA6337130.1"/>
    </source>
</evidence>
<keyword evidence="1" id="KW-0472">Membrane</keyword>